<dbReference type="AlphaFoldDB" id="A0A7I8J0J8"/>
<keyword evidence="3" id="KW-1185">Reference proteome</keyword>
<dbReference type="EMBL" id="LR743594">
    <property type="protein sequence ID" value="CAA2623804.1"/>
    <property type="molecule type" value="Genomic_DNA"/>
</dbReference>
<organism evidence="1">
    <name type="scientific">Spirodela intermedia</name>
    <name type="common">Intermediate duckweed</name>
    <dbReference type="NCBI Taxonomy" id="51605"/>
    <lineage>
        <taxon>Eukaryota</taxon>
        <taxon>Viridiplantae</taxon>
        <taxon>Streptophyta</taxon>
        <taxon>Embryophyta</taxon>
        <taxon>Tracheophyta</taxon>
        <taxon>Spermatophyta</taxon>
        <taxon>Magnoliopsida</taxon>
        <taxon>Liliopsida</taxon>
        <taxon>Araceae</taxon>
        <taxon>Lemnoideae</taxon>
        <taxon>Spirodela</taxon>
    </lineage>
</organism>
<sequence>MAVPTAWLRSIDRGDVRTTDLISPQPMSPATTPLFSPATAARINRAAFP</sequence>
<evidence type="ECO:0000313" key="2">
    <source>
        <dbReference type="EMBL" id="CAA7399790.1"/>
    </source>
</evidence>
<accession>A0A7I8J0J8</accession>
<evidence type="ECO:0000313" key="3">
    <source>
        <dbReference type="Proteomes" id="UP000663760"/>
    </source>
</evidence>
<name>A0A7I8J0J8_SPIIN</name>
<proteinExistence type="predicted"/>
<protein>
    <submittedName>
        <fullName evidence="1">Uncharacterized protein</fullName>
    </submittedName>
</protein>
<reference evidence="1" key="1">
    <citation type="submission" date="2019-12" db="EMBL/GenBank/DDBJ databases">
        <authorList>
            <person name="Scholz U."/>
            <person name="Mascher M."/>
            <person name="Fiebig A."/>
        </authorList>
    </citation>
    <scope>NUCLEOTIDE SEQUENCE</scope>
</reference>
<dbReference type="Proteomes" id="UP000663760">
    <property type="component" value="Chromosome 7"/>
</dbReference>
<gene>
    <name evidence="1" type="ORF">SI7747_07009718</name>
    <name evidence="2" type="ORF">SI8410_07010460</name>
</gene>
<dbReference type="EMBL" id="LR746270">
    <property type="protein sequence ID" value="CAA7399790.1"/>
    <property type="molecule type" value="Genomic_DNA"/>
</dbReference>
<evidence type="ECO:0000313" key="1">
    <source>
        <dbReference type="EMBL" id="CAA2623804.1"/>
    </source>
</evidence>